<dbReference type="EMBL" id="JACIJK010000001">
    <property type="protein sequence ID" value="MBB5713275.1"/>
    <property type="molecule type" value="Genomic_DNA"/>
</dbReference>
<evidence type="ECO:0000259" key="7">
    <source>
        <dbReference type="Pfam" id="PF13462"/>
    </source>
</evidence>
<sequence>MKFVLPLSALSLALAGCSGGANGNSADAASSAPVAAKAAPAGQNWTEVVSKTAEGYRMGNPDAPIKLVEYGSRLCPACRQFATETLPQVVQTYIPTGKVSYEFRDFLIHGAADLPPSLLGRCVGEGPFFAVMEQQYKDQPGFVDKLTPAFMQSIQSLPPQQAIPAMAEQMGLITWMKQRGLPEAKARACLTDTKQIDALTEQTQAKGNDGTVSGTPTLILNGTKLDNYTWDDVSKAIKAAGA</sequence>
<evidence type="ECO:0000256" key="2">
    <source>
        <dbReference type="ARBA" id="ARBA00022729"/>
    </source>
</evidence>
<dbReference type="PROSITE" id="PS51257">
    <property type="entry name" value="PROKAR_LIPOPROTEIN"/>
    <property type="match status" value="1"/>
</dbReference>
<dbReference type="RefSeq" id="WP_184053222.1">
    <property type="nucleotide sequence ID" value="NZ_JACIJK010000001.1"/>
</dbReference>
<dbReference type="InterPro" id="IPR012336">
    <property type="entry name" value="Thioredoxin-like_fold"/>
</dbReference>
<accession>A0A7W9B9X5</accession>
<comment type="similarity">
    <text evidence="1">Belongs to the thioredoxin family. DsbA subfamily.</text>
</comment>
<feature type="chain" id="PRO_5031161950" evidence="6">
    <location>
        <begin position="24"/>
        <end position="242"/>
    </location>
</feature>
<evidence type="ECO:0000313" key="9">
    <source>
        <dbReference type="Proteomes" id="UP000546200"/>
    </source>
</evidence>
<name>A0A7W9B9X5_9SPHN</name>
<dbReference type="GO" id="GO:0016853">
    <property type="term" value="F:isomerase activity"/>
    <property type="evidence" value="ECO:0007669"/>
    <property type="project" value="UniProtKB-KW"/>
</dbReference>
<protein>
    <submittedName>
        <fullName evidence="8">Protein-disulfide isomerase</fullName>
    </submittedName>
</protein>
<evidence type="ECO:0000313" key="8">
    <source>
        <dbReference type="EMBL" id="MBB5713275.1"/>
    </source>
</evidence>
<dbReference type="Proteomes" id="UP000546200">
    <property type="component" value="Unassembled WGS sequence"/>
</dbReference>
<dbReference type="InterPro" id="IPR036249">
    <property type="entry name" value="Thioredoxin-like_sf"/>
</dbReference>
<evidence type="ECO:0000256" key="1">
    <source>
        <dbReference type="ARBA" id="ARBA00005791"/>
    </source>
</evidence>
<keyword evidence="4" id="KW-1015">Disulfide bond</keyword>
<keyword evidence="8" id="KW-0413">Isomerase</keyword>
<evidence type="ECO:0000256" key="3">
    <source>
        <dbReference type="ARBA" id="ARBA00023002"/>
    </source>
</evidence>
<dbReference type="Gene3D" id="3.40.30.10">
    <property type="entry name" value="Glutaredoxin"/>
    <property type="match status" value="1"/>
</dbReference>
<comment type="caution">
    <text evidence="8">The sequence shown here is derived from an EMBL/GenBank/DDBJ whole genome shotgun (WGS) entry which is preliminary data.</text>
</comment>
<dbReference type="GO" id="GO:0016491">
    <property type="term" value="F:oxidoreductase activity"/>
    <property type="evidence" value="ECO:0007669"/>
    <property type="project" value="UniProtKB-KW"/>
</dbReference>
<keyword evidence="3" id="KW-0560">Oxidoreductase</keyword>
<organism evidence="8 9">
    <name type="scientific">Sphingomonas aerophila</name>
    <dbReference type="NCBI Taxonomy" id="1344948"/>
    <lineage>
        <taxon>Bacteria</taxon>
        <taxon>Pseudomonadati</taxon>
        <taxon>Pseudomonadota</taxon>
        <taxon>Alphaproteobacteria</taxon>
        <taxon>Sphingomonadales</taxon>
        <taxon>Sphingomonadaceae</taxon>
        <taxon>Sphingomonas</taxon>
    </lineage>
</organism>
<feature type="domain" description="Thioredoxin-like fold" evidence="7">
    <location>
        <begin position="54"/>
        <end position="239"/>
    </location>
</feature>
<keyword evidence="9" id="KW-1185">Reference proteome</keyword>
<evidence type="ECO:0000256" key="5">
    <source>
        <dbReference type="ARBA" id="ARBA00023284"/>
    </source>
</evidence>
<dbReference type="PANTHER" id="PTHR13887">
    <property type="entry name" value="GLUTATHIONE S-TRANSFERASE KAPPA"/>
    <property type="match status" value="1"/>
</dbReference>
<reference evidence="8 9" key="1">
    <citation type="submission" date="2020-08" db="EMBL/GenBank/DDBJ databases">
        <title>Genomic Encyclopedia of Type Strains, Phase IV (KMG-IV): sequencing the most valuable type-strain genomes for metagenomic binning, comparative biology and taxonomic classification.</title>
        <authorList>
            <person name="Goeker M."/>
        </authorList>
    </citation>
    <scope>NUCLEOTIDE SEQUENCE [LARGE SCALE GENOMIC DNA]</scope>
    <source>
        <strain evidence="8 9">DSM 100044</strain>
    </source>
</reference>
<feature type="signal peptide" evidence="6">
    <location>
        <begin position="1"/>
        <end position="23"/>
    </location>
</feature>
<dbReference type="Pfam" id="PF13462">
    <property type="entry name" value="Thioredoxin_4"/>
    <property type="match status" value="1"/>
</dbReference>
<keyword evidence="2 6" id="KW-0732">Signal</keyword>
<proteinExistence type="inferred from homology"/>
<dbReference type="AlphaFoldDB" id="A0A7W9B9X5"/>
<evidence type="ECO:0000256" key="6">
    <source>
        <dbReference type="SAM" id="SignalP"/>
    </source>
</evidence>
<dbReference type="PANTHER" id="PTHR13887:SF14">
    <property type="entry name" value="DISULFIDE BOND FORMATION PROTEIN D"/>
    <property type="match status" value="1"/>
</dbReference>
<gene>
    <name evidence="8" type="ORF">FHS94_000094</name>
</gene>
<evidence type="ECO:0000256" key="4">
    <source>
        <dbReference type="ARBA" id="ARBA00023157"/>
    </source>
</evidence>
<dbReference type="Gene3D" id="1.10.40.110">
    <property type="match status" value="1"/>
</dbReference>
<keyword evidence="5" id="KW-0676">Redox-active center</keyword>
<dbReference type="SUPFAM" id="SSF52833">
    <property type="entry name" value="Thioredoxin-like"/>
    <property type="match status" value="1"/>
</dbReference>